<dbReference type="GO" id="GO:0009102">
    <property type="term" value="P:biotin biosynthetic process"/>
    <property type="evidence" value="ECO:0007669"/>
    <property type="project" value="UniProtKB-UniRule"/>
</dbReference>
<evidence type="ECO:0000256" key="4">
    <source>
        <dbReference type="ARBA" id="ARBA00022603"/>
    </source>
</evidence>
<evidence type="ECO:0000313" key="10">
    <source>
        <dbReference type="EMBL" id="OOG23095.1"/>
    </source>
</evidence>
<dbReference type="GO" id="GO:0032259">
    <property type="term" value="P:methylation"/>
    <property type="evidence" value="ECO:0007669"/>
    <property type="project" value="UniProtKB-KW"/>
</dbReference>
<gene>
    <name evidence="8" type="primary">bioC</name>
    <name evidence="10" type="ORF">B1C78_12545</name>
</gene>
<dbReference type="PANTHER" id="PTHR13090:SF1">
    <property type="entry name" value="ARGININE-HYDROXYLASE NDUFAF5, MITOCHONDRIAL"/>
    <property type="match status" value="1"/>
</dbReference>
<dbReference type="HAMAP" id="MF_00835">
    <property type="entry name" value="BioC"/>
    <property type="match status" value="1"/>
</dbReference>
<organism evidence="10 11">
    <name type="scientific">Thioalkalivibrio denitrificans</name>
    <dbReference type="NCBI Taxonomy" id="108003"/>
    <lineage>
        <taxon>Bacteria</taxon>
        <taxon>Pseudomonadati</taxon>
        <taxon>Pseudomonadota</taxon>
        <taxon>Gammaproteobacteria</taxon>
        <taxon>Chromatiales</taxon>
        <taxon>Ectothiorhodospiraceae</taxon>
        <taxon>Thioalkalivibrio</taxon>
    </lineage>
</organism>
<proteinExistence type="inferred from homology"/>
<protein>
    <recommendedName>
        <fullName evidence="3 8">Malonyl-[acyl-carrier protein] O-methyltransferase</fullName>
        <shortName evidence="8">Malonyl-ACP O-methyltransferase</shortName>
        <ecNumber evidence="3 8">2.1.1.197</ecNumber>
    </recommendedName>
    <alternativeName>
        <fullName evidence="8">Biotin synthesis protein BioC</fullName>
    </alternativeName>
</protein>
<evidence type="ECO:0000256" key="7">
    <source>
        <dbReference type="ARBA" id="ARBA00022756"/>
    </source>
</evidence>
<dbReference type="EC" id="2.1.1.197" evidence="3 8"/>
<dbReference type="GO" id="GO:0102130">
    <property type="term" value="F:malonyl-CoA methyltransferase activity"/>
    <property type="evidence" value="ECO:0007669"/>
    <property type="project" value="UniProtKB-EC"/>
</dbReference>
<evidence type="ECO:0000256" key="1">
    <source>
        <dbReference type="ARBA" id="ARBA00000852"/>
    </source>
</evidence>
<evidence type="ECO:0000259" key="9">
    <source>
        <dbReference type="Pfam" id="PF08241"/>
    </source>
</evidence>
<sequence length="296" mass="33442">MLFWRCPVRETDRYRLDKRRVRAAFDRAAGTYDEAAPLQHEVCDRLLERLEWVKLEPARVLDAGAGTGRGTRGLRRRYPRAQRLGLDLSPAMLREARRRDGWWRRTRWVCGDLEDLPFADGAMGLVFSNLALQWCNDLDRTLADVRRVLAPGGLFMFTTFGPDTLRELRTAWQTADPDHVHVNAFVDMHDIGDALVRAGFADPVMDMEMIVLTYPDLARLMADLRAIGATNANRGRGRGLATRARFEALASAYEVFRRPDGALPATYEVVYGHAWAPEAPAPGRPRGRVIPVHPVP</sequence>
<comment type="caution">
    <text evidence="10">The sequence shown here is derived from an EMBL/GenBank/DDBJ whole genome shotgun (WGS) entry which is preliminary data.</text>
</comment>
<keyword evidence="5 8" id="KW-0808">Transferase</keyword>
<dbReference type="UniPathway" id="UPA00078"/>
<comment type="similarity">
    <text evidence="8">Belongs to the methyltransferase superfamily.</text>
</comment>
<dbReference type="STRING" id="108003.B1C78_12545"/>
<comment type="catalytic activity">
    <reaction evidence="1 8">
        <text>malonyl-[ACP] + S-adenosyl-L-methionine = malonyl-[ACP] methyl ester + S-adenosyl-L-homocysteine</text>
        <dbReference type="Rhea" id="RHEA:17105"/>
        <dbReference type="Rhea" id="RHEA-COMP:9623"/>
        <dbReference type="Rhea" id="RHEA-COMP:9954"/>
        <dbReference type="ChEBI" id="CHEBI:57856"/>
        <dbReference type="ChEBI" id="CHEBI:59789"/>
        <dbReference type="ChEBI" id="CHEBI:78449"/>
        <dbReference type="ChEBI" id="CHEBI:78845"/>
        <dbReference type="EC" id="2.1.1.197"/>
    </reaction>
</comment>
<keyword evidence="7 8" id="KW-0093">Biotin biosynthesis</keyword>
<evidence type="ECO:0000313" key="11">
    <source>
        <dbReference type="Proteomes" id="UP000189462"/>
    </source>
</evidence>
<accession>A0A1V3NDI2</accession>
<dbReference type="EMBL" id="MVBK01000078">
    <property type="protein sequence ID" value="OOG23095.1"/>
    <property type="molecule type" value="Genomic_DNA"/>
</dbReference>
<dbReference type="InterPro" id="IPR029063">
    <property type="entry name" value="SAM-dependent_MTases_sf"/>
</dbReference>
<dbReference type="Proteomes" id="UP000189462">
    <property type="component" value="Unassembled WGS sequence"/>
</dbReference>
<dbReference type="AlphaFoldDB" id="A0A1V3NDI2"/>
<keyword evidence="4 8" id="KW-0489">Methyltransferase</keyword>
<evidence type="ECO:0000256" key="6">
    <source>
        <dbReference type="ARBA" id="ARBA00022691"/>
    </source>
</evidence>
<dbReference type="InterPro" id="IPR011814">
    <property type="entry name" value="BioC"/>
</dbReference>
<keyword evidence="6 8" id="KW-0949">S-adenosyl-L-methionine</keyword>
<name>A0A1V3NDI2_9GAMM</name>
<dbReference type="PANTHER" id="PTHR13090">
    <property type="entry name" value="ARGININE-HYDROXYLASE NDUFAF5, MITOCHONDRIAL"/>
    <property type="match status" value="1"/>
</dbReference>
<evidence type="ECO:0000256" key="8">
    <source>
        <dbReference type="HAMAP-Rule" id="MF_00835"/>
    </source>
</evidence>
<dbReference type="GO" id="GO:0010340">
    <property type="term" value="F:carboxyl-O-methyltransferase activity"/>
    <property type="evidence" value="ECO:0007669"/>
    <property type="project" value="UniProtKB-UniRule"/>
</dbReference>
<dbReference type="Gene3D" id="3.40.50.150">
    <property type="entry name" value="Vaccinia Virus protein VP39"/>
    <property type="match status" value="1"/>
</dbReference>
<dbReference type="Pfam" id="PF08241">
    <property type="entry name" value="Methyltransf_11"/>
    <property type="match status" value="1"/>
</dbReference>
<dbReference type="SUPFAM" id="SSF53335">
    <property type="entry name" value="S-adenosyl-L-methionine-dependent methyltransferases"/>
    <property type="match status" value="1"/>
</dbReference>
<evidence type="ECO:0000256" key="2">
    <source>
        <dbReference type="ARBA" id="ARBA00004746"/>
    </source>
</evidence>
<dbReference type="GO" id="GO:0008757">
    <property type="term" value="F:S-adenosylmethionine-dependent methyltransferase activity"/>
    <property type="evidence" value="ECO:0007669"/>
    <property type="project" value="InterPro"/>
</dbReference>
<comment type="pathway">
    <text evidence="2 8">Cofactor biosynthesis; biotin biosynthesis.</text>
</comment>
<evidence type="ECO:0000256" key="3">
    <source>
        <dbReference type="ARBA" id="ARBA00012327"/>
    </source>
</evidence>
<comment type="function">
    <text evidence="8">Converts the free carboxyl group of a malonyl-thioester to its methyl ester by transfer of a methyl group from S-adenosyl-L-methionine (SAM). It allows to synthesize pimeloyl-ACP via the fatty acid synthetic pathway.</text>
</comment>
<dbReference type="InterPro" id="IPR050602">
    <property type="entry name" value="Malonyl-ACP_OMT"/>
</dbReference>
<keyword evidence="11" id="KW-1185">Reference proteome</keyword>
<dbReference type="CDD" id="cd02440">
    <property type="entry name" value="AdoMet_MTases"/>
    <property type="match status" value="1"/>
</dbReference>
<feature type="domain" description="Methyltransferase type 11" evidence="9">
    <location>
        <begin position="61"/>
        <end position="157"/>
    </location>
</feature>
<dbReference type="InterPro" id="IPR013216">
    <property type="entry name" value="Methyltransf_11"/>
</dbReference>
<reference evidence="10 11" key="1">
    <citation type="submission" date="2017-02" db="EMBL/GenBank/DDBJ databases">
        <title>Genomic diversity within the haloalkaliphilic genus Thioalkalivibrio.</title>
        <authorList>
            <person name="Ahn A.-C."/>
            <person name="Meier-Kolthoff J."/>
            <person name="Overmars L."/>
            <person name="Richter M."/>
            <person name="Woyke T."/>
            <person name="Sorokin D.Y."/>
            <person name="Muyzer G."/>
        </authorList>
    </citation>
    <scope>NUCLEOTIDE SEQUENCE [LARGE SCALE GENOMIC DNA]</scope>
    <source>
        <strain evidence="10 11">ALJD</strain>
    </source>
</reference>
<evidence type="ECO:0000256" key="5">
    <source>
        <dbReference type="ARBA" id="ARBA00022679"/>
    </source>
</evidence>
<dbReference type="NCBIfam" id="TIGR02072">
    <property type="entry name" value="BioC"/>
    <property type="match status" value="1"/>
</dbReference>